<gene>
    <name evidence="1" type="ordered locus">SNE_A03580</name>
</gene>
<sequence>MCPDFRVSHPKEEGVFQASKWFSYRVLLDESEMVDLFAFLPPFALYNVSEIVPLEEAFFSQEDFLNEYAKSAQALKNGEVYTPPKALFSSALSATSEAFYAMEVQKGVILKILQPVIQLSKHHFTYAAENQSFHFMVHSQESIQWGLQFSYPQLYSNSMQGDVVEVMKEQTYPNTILFRALMQWMRNHSRPVPFLINGQRKNVEARLGKRCFSWIENHPQLKEKGLVVA</sequence>
<protein>
    <submittedName>
        <fullName evidence="1">Uncharacterized protein</fullName>
    </submittedName>
</protein>
<dbReference type="Proteomes" id="UP000000496">
    <property type="component" value="Chromosome gsn.131"/>
</dbReference>
<dbReference type="RefSeq" id="WP_013942702.1">
    <property type="nucleotide sequence ID" value="NC_015713.1"/>
</dbReference>
<dbReference type="STRING" id="331113.SNE_A03580"/>
<dbReference type="EMBL" id="FR872582">
    <property type="protein sequence ID" value="CCB88235.1"/>
    <property type="molecule type" value="Genomic_DNA"/>
</dbReference>
<name>F8L6A5_SIMNZ</name>
<reference evidence="1 2" key="2">
    <citation type="journal article" date="2011" name="Mol. Biol. Evol.">
        <title>Unity in variety--the pan-genome of the Chlamydiae.</title>
        <authorList>
            <person name="Collingro A."/>
            <person name="Tischler P."/>
            <person name="Weinmaier T."/>
            <person name="Penz T."/>
            <person name="Heinz E."/>
            <person name="Brunham R.C."/>
            <person name="Read T.D."/>
            <person name="Bavoil P.M."/>
            <person name="Sachse K."/>
            <person name="Kahane S."/>
            <person name="Friedman M.G."/>
            <person name="Rattei T."/>
            <person name="Myers G.S."/>
            <person name="Horn M."/>
        </authorList>
    </citation>
    <scope>NUCLEOTIDE SEQUENCE [LARGE SCALE GENOMIC DNA]</scope>
    <source>
        <strain evidence="2">ATCC VR-1471 / Z</strain>
    </source>
</reference>
<dbReference type="eggNOG" id="ENOG5031VCJ">
    <property type="taxonomic scope" value="Bacteria"/>
</dbReference>
<evidence type="ECO:0000313" key="1">
    <source>
        <dbReference type="EMBL" id="CCB88235.1"/>
    </source>
</evidence>
<dbReference type="AlphaFoldDB" id="F8L6A5"/>
<dbReference type="OrthoDB" id="21995at2"/>
<keyword evidence="2" id="KW-1185">Reference proteome</keyword>
<dbReference type="KEGG" id="sng:SNE_A03580"/>
<proteinExistence type="predicted"/>
<organism evidence="1 2">
    <name type="scientific">Simkania negevensis (strain ATCC VR-1471 / DSM 27360 / Z)</name>
    <dbReference type="NCBI Taxonomy" id="331113"/>
    <lineage>
        <taxon>Bacteria</taxon>
        <taxon>Pseudomonadati</taxon>
        <taxon>Chlamydiota</taxon>
        <taxon>Chlamydiia</taxon>
        <taxon>Parachlamydiales</taxon>
        <taxon>Simkaniaceae</taxon>
        <taxon>Simkania</taxon>
    </lineage>
</organism>
<reference key="1">
    <citation type="journal article" date="2011" name="Mol. Biol. Evol.">
        <title>Unity in variety -- the pan-genome of the Chlamydiae.</title>
        <authorList>
            <person name="Collingro A."/>
            <person name="Tischler P."/>
            <person name="Weinmaier T."/>
            <person name="Penz T."/>
            <person name="Heinz E."/>
            <person name="Brunham R.C."/>
            <person name="Read T.D."/>
            <person name="Bavoil P.M."/>
            <person name="Sachse K."/>
            <person name="Kahane S."/>
            <person name="Friedman M.G."/>
            <person name="Rattei T."/>
            <person name="Myers G.S.A."/>
            <person name="Horn M."/>
        </authorList>
    </citation>
    <scope>NUCLEOTIDE SEQUENCE</scope>
    <source>
        <strain>Z</strain>
    </source>
</reference>
<evidence type="ECO:0000313" key="2">
    <source>
        <dbReference type="Proteomes" id="UP000000496"/>
    </source>
</evidence>
<accession>F8L6A5</accession>
<dbReference type="HOGENOM" id="CLU_1255545_0_0_0"/>